<evidence type="ECO:0000313" key="1">
    <source>
        <dbReference type="EMBL" id="SEA49192.1"/>
    </source>
</evidence>
<dbReference type="AlphaFoldDB" id="A0A1H4BN00"/>
<accession>A0A1H4BN00</accession>
<gene>
    <name evidence="1" type="ORF">SAMN05660909_02159</name>
</gene>
<evidence type="ECO:0000313" key="2">
    <source>
        <dbReference type="Proteomes" id="UP000199656"/>
    </source>
</evidence>
<proteinExistence type="predicted"/>
<protein>
    <submittedName>
        <fullName evidence="1">Uncharacterized protein</fullName>
    </submittedName>
</protein>
<reference evidence="2" key="1">
    <citation type="submission" date="2016-10" db="EMBL/GenBank/DDBJ databases">
        <authorList>
            <person name="Varghese N."/>
            <person name="Submissions S."/>
        </authorList>
    </citation>
    <scope>NUCLEOTIDE SEQUENCE [LARGE SCALE GENOMIC DNA]</scope>
    <source>
        <strain evidence="2">DSM 23920</strain>
    </source>
</reference>
<dbReference type="RefSeq" id="WP_089761450.1">
    <property type="nucleotide sequence ID" value="NZ_BKAT01000011.1"/>
</dbReference>
<sequence>MNVDKDNYLSSVIEKLKMAQNNEQVESIISTAINGIKHAGYTGMQKTFISQLQLWIEELSPLDWNSTQWACFRYALIYSRKYSANELVQG</sequence>
<dbReference type="OrthoDB" id="770118at2"/>
<dbReference type="EMBL" id="FNRL01000008">
    <property type="protein sequence ID" value="SEA49192.1"/>
    <property type="molecule type" value="Genomic_DNA"/>
</dbReference>
<dbReference type="Proteomes" id="UP000199656">
    <property type="component" value="Unassembled WGS sequence"/>
</dbReference>
<name>A0A1H4BN00_9BACT</name>
<keyword evidence="2" id="KW-1185">Reference proteome</keyword>
<dbReference type="STRING" id="408074.SAMN05660909_02159"/>
<organism evidence="1 2">
    <name type="scientific">Chitinophaga terrae</name>
    <name type="common">ex Kim and Jung 2007</name>
    <dbReference type="NCBI Taxonomy" id="408074"/>
    <lineage>
        <taxon>Bacteria</taxon>
        <taxon>Pseudomonadati</taxon>
        <taxon>Bacteroidota</taxon>
        <taxon>Chitinophagia</taxon>
        <taxon>Chitinophagales</taxon>
        <taxon>Chitinophagaceae</taxon>
        <taxon>Chitinophaga</taxon>
    </lineage>
</organism>